<dbReference type="OrthoDB" id="2549016at2759"/>
<dbReference type="EMBL" id="SRRM01000021">
    <property type="protein sequence ID" value="TKY84810.1"/>
    <property type="molecule type" value="Genomic_DNA"/>
</dbReference>
<gene>
    <name evidence="1" type="ORF">EX895_005890</name>
</gene>
<dbReference type="GeneID" id="40728785"/>
<dbReference type="Proteomes" id="UP000306050">
    <property type="component" value="Chromosome SGRAM_8"/>
</dbReference>
<dbReference type="AlphaFoldDB" id="A0A4U7KKX8"/>
<reference evidence="1 2" key="1">
    <citation type="submission" date="2019-05" db="EMBL/GenBank/DDBJ databases">
        <title>Sporisorium graminicola CBS 10092 draft sequencing and annotation.</title>
        <authorList>
            <person name="Solano-Gonzalez S."/>
            <person name="Caddick M.X."/>
            <person name="Darby A."/>
        </authorList>
    </citation>
    <scope>NUCLEOTIDE SEQUENCE [LARGE SCALE GENOMIC DNA]</scope>
    <source>
        <strain evidence="1 2">CBS 10092</strain>
    </source>
</reference>
<proteinExistence type="predicted"/>
<dbReference type="RefSeq" id="XP_029736795.1">
    <property type="nucleotide sequence ID" value="XM_029886482.1"/>
</dbReference>
<protein>
    <submittedName>
        <fullName evidence="1">Uncharacterized protein</fullName>
    </submittedName>
</protein>
<sequence>MTPPRRRFPNTHCPLPFHYAPVQSFLSQGKLYRSTPRLSNQRPAPATRAPRTGAIAAYQRTVNTHPAYVAPGAGEAIPGLLARAYTLTAPNAAPGRDEQRAFLALFNEVGEQSRLHMQNALHPENVSSQHRSPLESLRSKYAQLLQLLERDDNSDKLTGQLSEMERQSFERSIETLQAEHSLLQVAKGYASTFPHL</sequence>
<organism evidence="1 2">
    <name type="scientific">Sporisorium graminicola</name>
    <dbReference type="NCBI Taxonomy" id="280036"/>
    <lineage>
        <taxon>Eukaryota</taxon>
        <taxon>Fungi</taxon>
        <taxon>Dikarya</taxon>
        <taxon>Basidiomycota</taxon>
        <taxon>Ustilaginomycotina</taxon>
        <taxon>Ustilaginomycetes</taxon>
        <taxon>Ustilaginales</taxon>
        <taxon>Ustilaginaceae</taxon>
        <taxon>Sporisorium</taxon>
    </lineage>
</organism>
<dbReference type="KEGG" id="sgra:EX895_005890"/>
<evidence type="ECO:0000313" key="2">
    <source>
        <dbReference type="Proteomes" id="UP000306050"/>
    </source>
</evidence>
<keyword evidence="2" id="KW-1185">Reference proteome</keyword>
<comment type="caution">
    <text evidence="1">The sequence shown here is derived from an EMBL/GenBank/DDBJ whole genome shotgun (WGS) entry which is preliminary data.</text>
</comment>
<evidence type="ECO:0000313" key="1">
    <source>
        <dbReference type="EMBL" id="TKY84810.1"/>
    </source>
</evidence>
<accession>A0A4U7KKX8</accession>
<name>A0A4U7KKX8_9BASI</name>